<reference evidence="1 2" key="1">
    <citation type="submission" date="2019-01" db="EMBL/GenBank/DDBJ databases">
        <title>Lacibacter sp. strain TTM-7.</title>
        <authorList>
            <person name="Chen W.-M."/>
        </authorList>
    </citation>
    <scope>NUCLEOTIDE SEQUENCE [LARGE SCALE GENOMIC DNA]</scope>
    <source>
        <strain evidence="1 2">TTM-7</strain>
    </source>
</reference>
<accession>A0A4Q1CLT5</accession>
<evidence type="ECO:0000313" key="2">
    <source>
        <dbReference type="Proteomes" id="UP000290204"/>
    </source>
</evidence>
<dbReference type="Gene3D" id="3.30.300.20">
    <property type="match status" value="1"/>
</dbReference>
<dbReference type="Proteomes" id="UP000290204">
    <property type="component" value="Unassembled WGS sequence"/>
</dbReference>
<dbReference type="PANTHER" id="PTHR35368:SF1">
    <property type="entry name" value="HYDROPEROXIDE REDUCTASE"/>
    <property type="match status" value="1"/>
</dbReference>
<sequence length="244" mass="27262">MLLPANSYTIENIPFNPGNTSAFFRVIIVRLHSTKNKSIFKKLSKQYALRKTECFLQQLLHKEYYQALNKNCMHNTEQIKTTIERTKKALLLKPSLGKGTGVSKVKVSEGLRCEIEEGNWKFYADMPEGAGGKGSAPTPGVYGRAALGACLAIGYMMKAAELQLRINNLEVTVEADFDDGALFGTADKTIPPGYLEVRYTITIESDETDEAIMQMINEGDLYSPYLDIFSRAQKCVRKINIISK</sequence>
<evidence type="ECO:0000313" key="1">
    <source>
        <dbReference type="EMBL" id="RXK61950.1"/>
    </source>
</evidence>
<dbReference type="AlphaFoldDB" id="A0A4Q1CLT5"/>
<organism evidence="1 2">
    <name type="scientific">Lacibacter luteus</name>
    <dbReference type="NCBI Taxonomy" id="2508719"/>
    <lineage>
        <taxon>Bacteria</taxon>
        <taxon>Pseudomonadati</taxon>
        <taxon>Bacteroidota</taxon>
        <taxon>Chitinophagia</taxon>
        <taxon>Chitinophagales</taxon>
        <taxon>Chitinophagaceae</taxon>
        <taxon>Lacibacter</taxon>
    </lineage>
</organism>
<gene>
    <name evidence="1" type="ORF">ESA94_02755</name>
</gene>
<dbReference type="InterPro" id="IPR015946">
    <property type="entry name" value="KH_dom-like_a/b"/>
</dbReference>
<protein>
    <submittedName>
        <fullName evidence="1">OsmC family peroxiredoxin</fullName>
    </submittedName>
</protein>
<dbReference type="PANTHER" id="PTHR35368">
    <property type="entry name" value="HYDROPEROXIDE REDUCTASE"/>
    <property type="match status" value="1"/>
</dbReference>
<dbReference type="OrthoDB" id="9791538at2"/>
<comment type="caution">
    <text evidence="1">The sequence shown here is derived from an EMBL/GenBank/DDBJ whole genome shotgun (WGS) entry which is preliminary data.</text>
</comment>
<dbReference type="SUPFAM" id="SSF82784">
    <property type="entry name" value="OsmC-like"/>
    <property type="match status" value="1"/>
</dbReference>
<dbReference type="InterPro" id="IPR036102">
    <property type="entry name" value="OsmC/Ohrsf"/>
</dbReference>
<dbReference type="InterPro" id="IPR003718">
    <property type="entry name" value="OsmC/Ohr_fam"/>
</dbReference>
<proteinExistence type="predicted"/>
<name>A0A4Q1CLT5_9BACT</name>
<dbReference type="InterPro" id="IPR052924">
    <property type="entry name" value="OsmC/Ohr_hydroprdx_reductase"/>
</dbReference>
<keyword evidence="2" id="KW-1185">Reference proteome</keyword>
<dbReference type="Pfam" id="PF02566">
    <property type="entry name" value="OsmC"/>
    <property type="match status" value="1"/>
</dbReference>
<dbReference type="EMBL" id="SDHW01000001">
    <property type="protein sequence ID" value="RXK61950.1"/>
    <property type="molecule type" value="Genomic_DNA"/>
</dbReference>